<dbReference type="InterPro" id="IPR006675">
    <property type="entry name" value="HDIG_dom"/>
</dbReference>
<dbReference type="CDD" id="cd00077">
    <property type="entry name" value="HDc"/>
    <property type="match status" value="1"/>
</dbReference>
<dbReference type="Proteomes" id="UP000604730">
    <property type="component" value="Unassembled WGS sequence"/>
</dbReference>
<dbReference type="PROSITE" id="PS51832">
    <property type="entry name" value="HD_GYP"/>
    <property type="match status" value="1"/>
</dbReference>
<dbReference type="NCBIfam" id="TIGR00277">
    <property type="entry name" value="HDIG"/>
    <property type="match status" value="1"/>
</dbReference>
<dbReference type="RefSeq" id="WP_208428226.1">
    <property type="nucleotide sequence ID" value="NZ_JAEPRJ010000001.1"/>
</dbReference>
<name>A0ABS1IXP4_9FIRM</name>
<reference evidence="2 3" key="1">
    <citation type="submission" date="2021-01" db="EMBL/GenBank/DDBJ databases">
        <title>Isolation and description of Catonella massiliensis sp. nov., a novel Catonella species, isolated from a stable periodontitis subject.</title>
        <authorList>
            <person name="Antezack A."/>
            <person name="Boxberger M."/>
            <person name="La Scola B."/>
            <person name="Monnet-Corti V."/>
        </authorList>
    </citation>
    <scope>NUCLEOTIDE SEQUENCE [LARGE SCALE GENOMIC DNA]</scope>
    <source>
        <strain evidence="2 3">Marseille-Q4567</strain>
    </source>
</reference>
<dbReference type="InterPro" id="IPR003607">
    <property type="entry name" value="HD/PDEase_dom"/>
</dbReference>
<dbReference type="PANTHER" id="PTHR43155">
    <property type="entry name" value="CYCLIC DI-GMP PHOSPHODIESTERASE PA4108-RELATED"/>
    <property type="match status" value="1"/>
</dbReference>
<keyword evidence="3" id="KW-1185">Reference proteome</keyword>
<dbReference type="PANTHER" id="PTHR43155:SF2">
    <property type="entry name" value="CYCLIC DI-GMP PHOSPHODIESTERASE PA4108"/>
    <property type="match status" value="1"/>
</dbReference>
<evidence type="ECO:0000259" key="1">
    <source>
        <dbReference type="PROSITE" id="PS51832"/>
    </source>
</evidence>
<dbReference type="Pfam" id="PF13487">
    <property type="entry name" value="HD_5"/>
    <property type="match status" value="1"/>
</dbReference>
<dbReference type="EMBL" id="JAEPRJ010000001">
    <property type="protein sequence ID" value="MBK5896668.1"/>
    <property type="molecule type" value="Genomic_DNA"/>
</dbReference>
<proteinExistence type="predicted"/>
<evidence type="ECO:0000313" key="2">
    <source>
        <dbReference type="EMBL" id="MBK5896668.1"/>
    </source>
</evidence>
<protein>
    <submittedName>
        <fullName evidence="2">HD domain-containing protein</fullName>
    </submittedName>
</protein>
<dbReference type="Gene3D" id="1.10.3210.10">
    <property type="entry name" value="Hypothetical protein af1432"/>
    <property type="match status" value="1"/>
</dbReference>
<feature type="domain" description="HD-GYP" evidence="1">
    <location>
        <begin position="3"/>
        <end position="200"/>
    </location>
</feature>
<dbReference type="SMART" id="SM00471">
    <property type="entry name" value="HDc"/>
    <property type="match status" value="1"/>
</dbReference>
<accession>A0ABS1IXP4</accession>
<evidence type="ECO:0000313" key="3">
    <source>
        <dbReference type="Proteomes" id="UP000604730"/>
    </source>
</evidence>
<dbReference type="SUPFAM" id="SSF109604">
    <property type="entry name" value="HD-domain/PDEase-like"/>
    <property type="match status" value="1"/>
</dbReference>
<sequence length="219" mass="24895">MIKADINSGCKLSHEIVLEIDLDDLMKHGIVVSNLAEMVAKELGEPPEFVEKMAQAGLLHDIGKLRIANYLYGRKDGELKVEEIKYVRMHSVLSYGILKKQGYEHTILDAVLYHHENYDGSGYPNNLKGENIPLGARILRICDVFGALVAHRPYRDAFTVDKAIRLMIKEIKNYDMACFLALQRIVNSESFGKLSKIIEENKKSSKNIYQKTSVNLDLW</sequence>
<gene>
    <name evidence="2" type="ORF">JJN12_02550</name>
</gene>
<comment type="caution">
    <text evidence="2">The sequence shown here is derived from an EMBL/GenBank/DDBJ whole genome shotgun (WGS) entry which is preliminary data.</text>
</comment>
<organism evidence="2 3">
    <name type="scientific">Catonella massiliensis</name>
    <dbReference type="NCBI Taxonomy" id="2799636"/>
    <lineage>
        <taxon>Bacteria</taxon>
        <taxon>Bacillati</taxon>
        <taxon>Bacillota</taxon>
        <taxon>Clostridia</taxon>
        <taxon>Lachnospirales</taxon>
        <taxon>Lachnospiraceae</taxon>
        <taxon>Catonella</taxon>
    </lineage>
</organism>
<dbReference type="InterPro" id="IPR037522">
    <property type="entry name" value="HD_GYP_dom"/>
</dbReference>